<keyword evidence="1" id="KW-1133">Transmembrane helix</keyword>
<dbReference type="SUPFAM" id="SSF48317">
    <property type="entry name" value="Acid phosphatase/Vanadium-dependent haloperoxidase"/>
    <property type="match status" value="1"/>
</dbReference>
<keyword evidence="4" id="KW-1185">Reference proteome</keyword>
<dbReference type="STRING" id="370979.SAMN05443663_102662"/>
<dbReference type="PANTHER" id="PTHR14969:SF13">
    <property type="entry name" value="AT30094P"/>
    <property type="match status" value="1"/>
</dbReference>
<dbReference type="CDD" id="cd01610">
    <property type="entry name" value="PAP2_like"/>
    <property type="match status" value="1"/>
</dbReference>
<organism evidence="3 4">
    <name type="scientific">Flavobacterium defluvii</name>
    <dbReference type="NCBI Taxonomy" id="370979"/>
    <lineage>
        <taxon>Bacteria</taxon>
        <taxon>Pseudomonadati</taxon>
        <taxon>Bacteroidota</taxon>
        <taxon>Flavobacteriia</taxon>
        <taxon>Flavobacteriales</taxon>
        <taxon>Flavobacteriaceae</taxon>
        <taxon>Flavobacterium</taxon>
    </lineage>
</organism>
<feature type="transmembrane region" description="Helical" evidence="1">
    <location>
        <begin position="191"/>
        <end position="211"/>
    </location>
</feature>
<dbReference type="RefSeq" id="WP_073414768.1">
    <property type="nucleotide sequence ID" value="NZ_FQWC01000002.1"/>
</dbReference>
<feature type="transmembrane region" description="Helical" evidence="1">
    <location>
        <begin position="165"/>
        <end position="184"/>
    </location>
</feature>
<dbReference type="PANTHER" id="PTHR14969">
    <property type="entry name" value="SPHINGOSINE-1-PHOSPHATE PHOSPHOHYDROLASE"/>
    <property type="match status" value="1"/>
</dbReference>
<evidence type="ECO:0000256" key="1">
    <source>
        <dbReference type="SAM" id="Phobius"/>
    </source>
</evidence>
<dbReference type="Gene3D" id="1.20.144.10">
    <property type="entry name" value="Phosphatidic acid phosphatase type 2/haloperoxidase"/>
    <property type="match status" value="1"/>
</dbReference>
<name>A0A1M5JAZ2_9FLAO</name>
<proteinExistence type="predicted"/>
<dbReference type="Pfam" id="PF01569">
    <property type="entry name" value="PAP2"/>
    <property type="match status" value="1"/>
</dbReference>
<feature type="domain" description="Phosphatidic acid phosphatase type 2/haloperoxidase" evidence="2">
    <location>
        <begin position="115"/>
        <end position="234"/>
    </location>
</feature>
<feature type="transmembrane region" description="Helical" evidence="1">
    <location>
        <begin position="40"/>
        <end position="58"/>
    </location>
</feature>
<feature type="transmembrane region" description="Helical" evidence="1">
    <location>
        <begin position="250"/>
        <end position="268"/>
    </location>
</feature>
<dbReference type="EMBL" id="FQWC01000002">
    <property type="protein sequence ID" value="SHG37738.1"/>
    <property type="molecule type" value="Genomic_DNA"/>
</dbReference>
<protein>
    <submittedName>
        <fullName evidence="3">PAP2 superfamily protein</fullName>
    </submittedName>
</protein>
<reference evidence="4" key="1">
    <citation type="submission" date="2016-11" db="EMBL/GenBank/DDBJ databases">
        <authorList>
            <person name="Varghese N."/>
            <person name="Submissions S."/>
        </authorList>
    </citation>
    <scope>NUCLEOTIDE SEQUENCE [LARGE SCALE GENOMIC DNA]</scope>
    <source>
        <strain evidence="4">DSM 17963</strain>
    </source>
</reference>
<feature type="transmembrane region" description="Helical" evidence="1">
    <location>
        <begin position="217"/>
        <end position="238"/>
    </location>
</feature>
<evidence type="ECO:0000313" key="3">
    <source>
        <dbReference type="EMBL" id="SHG37738.1"/>
    </source>
</evidence>
<keyword evidence="1" id="KW-0812">Transmembrane</keyword>
<evidence type="ECO:0000259" key="2">
    <source>
        <dbReference type="SMART" id="SM00014"/>
    </source>
</evidence>
<dbReference type="SMART" id="SM00014">
    <property type="entry name" value="acidPPc"/>
    <property type="match status" value="1"/>
</dbReference>
<dbReference type="InterPro" id="IPR036938">
    <property type="entry name" value="PAP2/HPO_sf"/>
</dbReference>
<sequence>MRQLFLENADGGIEKITSEKANPLLDLYVSFNFSRLRPSLFFLPAVLLLLIAAFLFMLDALRAESYILIQREYFFMLNAALSQYPEMQYNLTETGNTLVVASLLSIFVLHAPKIWESLASALLVSCLFSSVLKKLFHVPRPAAFFDNGSFTIIGRTLSGHNSLPSGHSITIFTALSILMFAFMPARLINRIFWCALFVSAGLAFVLTRVALGAHYPIDVLVGGIIGYSCALAGIFISTRYRIWKWIGNRKYHPFFIIAFTACWLALAFRIMQEHLFIFCLSLFVLTISLYKITAAYVKR</sequence>
<accession>A0A1M5JAZ2</accession>
<dbReference type="InterPro" id="IPR000326">
    <property type="entry name" value="PAP2/HPO"/>
</dbReference>
<feature type="transmembrane region" description="Helical" evidence="1">
    <location>
        <begin position="274"/>
        <end position="297"/>
    </location>
</feature>
<evidence type="ECO:0000313" key="4">
    <source>
        <dbReference type="Proteomes" id="UP000184071"/>
    </source>
</evidence>
<gene>
    <name evidence="3" type="ORF">SAMN05443663_102662</name>
</gene>
<dbReference type="OrthoDB" id="9801622at2"/>
<keyword evidence="1" id="KW-0472">Membrane</keyword>
<dbReference type="AlphaFoldDB" id="A0A1M5JAZ2"/>
<dbReference type="Proteomes" id="UP000184071">
    <property type="component" value="Unassembled WGS sequence"/>
</dbReference>